<keyword evidence="3 6" id="KW-0812">Transmembrane</keyword>
<reference evidence="7" key="2">
    <citation type="submission" date="2023-05" db="EMBL/GenBank/DDBJ databases">
        <authorList>
            <person name="Fouks B."/>
        </authorList>
    </citation>
    <scope>NUCLEOTIDE SEQUENCE</scope>
    <source>
        <strain evidence="7">Stay&amp;Tobe</strain>
        <tissue evidence="7">Testes</tissue>
    </source>
</reference>
<keyword evidence="6" id="KW-0675">Receptor</keyword>
<evidence type="ECO:0000256" key="3">
    <source>
        <dbReference type="ARBA" id="ARBA00022692"/>
    </source>
</evidence>
<gene>
    <name evidence="7" type="ORF">L9F63_015347</name>
</gene>
<keyword evidence="2 6" id="KW-1003">Cell membrane</keyword>
<dbReference type="AlphaFoldDB" id="A0AAD8EKK9"/>
<feature type="transmembrane region" description="Helical" evidence="6">
    <location>
        <begin position="301"/>
        <end position="319"/>
    </location>
</feature>
<sequence>MNENIWIVEKISPKLKSKKIRTFYSIIRPTTILCKIFGVFSIKNALLEEGTFLQYKRLSLDALWCPVLHLTCFFAVYKYVTFPWWLTTLPILLYRSFADIFLCIYYDKYLLDLIIHLEEFDKILLLVTGNEPTRSIFASGTTWMLTTLILFSISYHGVFSMLHSNSQRTVLRSLFESTVTITSGFAMKAITILYCLLCINLSLRFNDVSSHLKYVVSKLITEGCEGRRIRSNWNNVNFIGNNLEEIRFMYEHLSDAIGKLNRCFGVRLACFIVLCFLQMTVDFYQYKFNYGVDVKSSSDFLFYHTFSIFVIGALSENITNSV</sequence>
<keyword evidence="6" id="KW-0807">Transducer</keyword>
<feature type="transmembrane region" description="Helical" evidence="6">
    <location>
        <begin position="26"/>
        <end position="46"/>
    </location>
</feature>
<reference evidence="7" key="1">
    <citation type="journal article" date="2023" name="IScience">
        <title>Live-bearing cockroach genome reveals convergent evolutionary mechanisms linked to viviparity in insects and beyond.</title>
        <authorList>
            <person name="Fouks B."/>
            <person name="Harrison M.C."/>
            <person name="Mikhailova A.A."/>
            <person name="Marchal E."/>
            <person name="English S."/>
            <person name="Carruthers M."/>
            <person name="Jennings E.C."/>
            <person name="Chiamaka E.L."/>
            <person name="Frigard R.A."/>
            <person name="Pippel M."/>
            <person name="Attardo G.M."/>
            <person name="Benoit J.B."/>
            <person name="Bornberg-Bauer E."/>
            <person name="Tobe S.S."/>
        </authorList>
    </citation>
    <scope>NUCLEOTIDE SEQUENCE</scope>
    <source>
        <strain evidence="7">Stay&amp;Tobe</strain>
    </source>
</reference>
<dbReference type="GO" id="GO:0050909">
    <property type="term" value="P:sensory perception of taste"/>
    <property type="evidence" value="ECO:0007669"/>
    <property type="project" value="InterPro"/>
</dbReference>
<organism evidence="7 8">
    <name type="scientific">Diploptera punctata</name>
    <name type="common">Pacific beetle cockroach</name>
    <dbReference type="NCBI Taxonomy" id="6984"/>
    <lineage>
        <taxon>Eukaryota</taxon>
        <taxon>Metazoa</taxon>
        <taxon>Ecdysozoa</taxon>
        <taxon>Arthropoda</taxon>
        <taxon>Hexapoda</taxon>
        <taxon>Insecta</taxon>
        <taxon>Pterygota</taxon>
        <taxon>Neoptera</taxon>
        <taxon>Polyneoptera</taxon>
        <taxon>Dictyoptera</taxon>
        <taxon>Blattodea</taxon>
        <taxon>Blaberoidea</taxon>
        <taxon>Blaberidae</taxon>
        <taxon>Diplopterinae</taxon>
        <taxon>Diploptera</taxon>
    </lineage>
</organism>
<feature type="non-terminal residue" evidence="7">
    <location>
        <position position="322"/>
    </location>
</feature>
<evidence type="ECO:0000256" key="2">
    <source>
        <dbReference type="ARBA" id="ARBA00022475"/>
    </source>
</evidence>
<proteinExistence type="inferred from homology"/>
<protein>
    <recommendedName>
        <fullName evidence="6">Gustatory receptor</fullName>
    </recommendedName>
</protein>
<keyword evidence="4 6" id="KW-1133">Transmembrane helix</keyword>
<name>A0AAD8EKK9_DIPPU</name>
<comment type="function">
    <text evidence="6">Gustatory receptor which mediates acceptance or avoidance behavior, depending on its substrates.</text>
</comment>
<evidence type="ECO:0000256" key="6">
    <source>
        <dbReference type="RuleBase" id="RU363108"/>
    </source>
</evidence>
<feature type="transmembrane region" description="Helical" evidence="6">
    <location>
        <begin position="182"/>
        <end position="203"/>
    </location>
</feature>
<keyword evidence="5 6" id="KW-0472">Membrane</keyword>
<evidence type="ECO:0000256" key="5">
    <source>
        <dbReference type="ARBA" id="ARBA00023136"/>
    </source>
</evidence>
<keyword evidence="8" id="KW-1185">Reference proteome</keyword>
<feature type="transmembrane region" description="Helical" evidence="6">
    <location>
        <begin position="143"/>
        <end position="162"/>
    </location>
</feature>
<dbReference type="GO" id="GO:0007165">
    <property type="term" value="P:signal transduction"/>
    <property type="evidence" value="ECO:0007669"/>
    <property type="project" value="UniProtKB-KW"/>
</dbReference>
<feature type="transmembrane region" description="Helical" evidence="6">
    <location>
        <begin position="264"/>
        <end position="281"/>
    </location>
</feature>
<evidence type="ECO:0000256" key="4">
    <source>
        <dbReference type="ARBA" id="ARBA00022989"/>
    </source>
</evidence>
<accession>A0AAD8EKK9</accession>
<dbReference type="InterPro" id="IPR013604">
    <property type="entry name" value="7TM_chemorcpt"/>
</dbReference>
<comment type="subcellular location">
    <subcellularLocation>
        <location evidence="1 6">Cell membrane</location>
        <topology evidence="1 6">Multi-pass membrane protein</topology>
    </subcellularLocation>
</comment>
<dbReference type="Pfam" id="PF08395">
    <property type="entry name" value="7tm_7"/>
    <property type="match status" value="1"/>
</dbReference>
<dbReference type="EMBL" id="JASPKZ010003794">
    <property type="protein sequence ID" value="KAJ9592977.1"/>
    <property type="molecule type" value="Genomic_DNA"/>
</dbReference>
<dbReference type="Proteomes" id="UP001233999">
    <property type="component" value="Unassembled WGS sequence"/>
</dbReference>
<dbReference type="GO" id="GO:0005886">
    <property type="term" value="C:plasma membrane"/>
    <property type="evidence" value="ECO:0007669"/>
    <property type="project" value="UniProtKB-SubCell"/>
</dbReference>
<comment type="similarity">
    <text evidence="6">Belongs to the insect chemoreceptor superfamily. Gustatory receptor (GR) family.</text>
</comment>
<comment type="caution">
    <text evidence="6">Lacks conserved residue(s) required for the propagation of feature annotation.</text>
</comment>
<feature type="transmembrane region" description="Helical" evidence="6">
    <location>
        <begin position="83"/>
        <end position="106"/>
    </location>
</feature>
<comment type="caution">
    <text evidence="7">The sequence shown here is derived from an EMBL/GenBank/DDBJ whole genome shotgun (WGS) entry which is preliminary data.</text>
</comment>
<evidence type="ECO:0000313" key="8">
    <source>
        <dbReference type="Proteomes" id="UP001233999"/>
    </source>
</evidence>
<evidence type="ECO:0000256" key="1">
    <source>
        <dbReference type="ARBA" id="ARBA00004651"/>
    </source>
</evidence>
<evidence type="ECO:0000313" key="7">
    <source>
        <dbReference type="EMBL" id="KAJ9592977.1"/>
    </source>
</evidence>